<dbReference type="EMBL" id="CAUYUJ010014660">
    <property type="protein sequence ID" value="CAK0844395.1"/>
    <property type="molecule type" value="Genomic_DNA"/>
</dbReference>
<proteinExistence type="predicted"/>
<feature type="transmembrane region" description="Helical" evidence="2">
    <location>
        <begin position="81"/>
        <end position="106"/>
    </location>
</feature>
<feature type="transmembrane region" description="Helical" evidence="2">
    <location>
        <begin position="126"/>
        <end position="147"/>
    </location>
</feature>
<feature type="compositionally biased region" description="Gly residues" evidence="1">
    <location>
        <begin position="500"/>
        <end position="509"/>
    </location>
</feature>
<evidence type="ECO:0000256" key="2">
    <source>
        <dbReference type="SAM" id="Phobius"/>
    </source>
</evidence>
<feature type="transmembrane region" description="Helical" evidence="2">
    <location>
        <begin position="45"/>
        <end position="69"/>
    </location>
</feature>
<feature type="transmembrane region" description="Helical" evidence="2">
    <location>
        <begin position="365"/>
        <end position="384"/>
    </location>
</feature>
<dbReference type="Proteomes" id="UP001189429">
    <property type="component" value="Unassembled WGS sequence"/>
</dbReference>
<accession>A0ABN9TFJ1</accession>
<keyword evidence="2" id="KW-0812">Transmembrane</keyword>
<keyword evidence="4" id="KW-1185">Reference proteome</keyword>
<gene>
    <name evidence="3" type="ORF">PCOR1329_LOCUS38487</name>
</gene>
<evidence type="ECO:0000313" key="4">
    <source>
        <dbReference type="Proteomes" id="UP001189429"/>
    </source>
</evidence>
<sequence length="716" mass="77009">MDADASWEEWSGFTSGLAALPLTPRVYFVLVHVRGSWPWLQILPLVYMLCGMYCCYAVCPVLLNVLLAWLSRALASWPFEVIILVVFCTGIGAFLVPWVPGLTVYIFGGLVLSKTCSWGAGPETRFWVGALVNIAVGLLLKLVACAVQQKCIGELLGRSLSVRRAVGVHKPMIRCIEAELRQPGWTVGKVAILCGGPDWPTSVLAGVLRLSLWQCELGTLPIIFFVIPCALTGSFYLKKGSSPIWSRAANLMTLLSLLVSLLLWMLALWAIQGRLEKDHFELQRPLPQNAELEWLDFRDAEVARRCAVVWADVPRFTRWTFALGAVIHVLVCHVLYWMNESLFGKFSVSDDIDSLKWYGADGGLFNLWSVATLAVYGVSLLAYLQYSAWHRLSQSEARKRAAQEVEARREAWLQDYDRRCLEASDSRGRALDASPQETRRPGSAVCDGEAALPPRSWAEEHGTASPSTPLARSPSGTGRSHSRGGLHPDHARPDAWAPGLMGGTAGGGPADEREEAGGAWQEESGRAWESESDGSSASGLEWAAGDSEPVALAAGKPLAWSRGGAAAAAAADMPPLGAVSGSTTPMAGLTDARPAPLAACPGPVHADAPSAEAAVQVLHEASQLRPDPLARAPDELAGSGPPTPAAGVQVLRLVARWPRPPGPVLELAPLAPLAPTPPCSPPASPTVLTRALSLVDRKVVHQQAEPRKQLGRLYRL</sequence>
<feature type="transmembrane region" description="Helical" evidence="2">
    <location>
        <begin position="217"/>
        <end position="237"/>
    </location>
</feature>
<feature type="compositionally biased region" description="Polar residues" evidence="1">
    <location>
        <begin position="464"/>
        <end position="479"/>
    </location>
</feature>
<keyword evidence="2" id="KW-1133">Transmembrane helix</keyword>
<organism evidence="3 4">
    <name type="scientific">Prorocentrum cordatum</name>
    <dbReference type="NCBI Taxonomy" id="2364126"/>
    <lineage>
        <taxon>Eukaryota</taxon>
        <taxon>Sar</taxon>
        <taxon>Alveolata</taxon>
        <taxon>Dinophyceae</taxon>
        <taxon>Prorocentrales</taxon>
        <taxon>Prorocentraceae</taxon>
        <taxon>Prorocentrum</taxon>
    </lineage>
</organism>
<comment type="caution">
    <text evidence="3">The sequence shown here is derived from an EMBL/GenBank/DDBJ whole genome shotgun (WGS) entry which is preliminary data.</text>
</comment>
<feature type="region of interest" description="Disordered" evidence="1">
    <location>
        <begin position="426"/>
        <end position="541"/>
    </location>
</feature>
<reference evidence="3" key="1">
    <citation type="submission" date="2023-10" db="EMBL/GenBank/DDBJ databases">
        <authorList>
            <person name="Chen Y."/>
            <person name="Shah S."/>
            <person name="Dougan E. K."/>
            <person name="Thang M."/>
            <person name="Chan C."/>
        </authorList>
    </citation>
    <scope>NUCLEOTIDE SEQUENCE [LARGE SCALE GENOMIC DNA]</scope>
</reference>
<feature type="transmembrane region" description="Helical" evidence="2">
    <location>
        <begin position="319"/>
        <end position="338"/>
    </location>
</feature>
<evidence type="ECO:0000256" key="1">
    <source>
        <dbReference type="SAM" id="MobiDB-lite"/>
    </source>
</evidence>
<evidence type="ECO:0008006" key="5">
    <source>
        <dbReference type="Google" id="ProtNLM"/>
    </source>
</evidence>
<keyword evidence="2" id="KW-0472">Membrane</keyword>
<protein>
    <recommendedName>
        <fullName evidence="5">Protein S-acyltransferase</fullName>
    </recommendedName>
</protein>
<name>A0ABN9TFJ1_9DINO</name>
<evidence type="ECO:0000313" key="3">
    <source>
        <dbReference type="EMBL" id="CAK0844395.1"/>
    </source>
</evidence>
<feature type="transmembrane region" description="Helical" evidence="2">
    <location>
        <begin position="249"/>
        <end position="271"/>
    </location>
</feature>